<evidence type="ECO:0000256" key="7">
    <source>
        <dbReference type="ARBA" id="ARBA00023157"/>
    </source>
</evidence>
<dbReference type="SUPFAM" id="SSF50911">
    <property type="entry name" value="Mannose 6-phosphate receptor domain"/>
    <property type="match status" value="1"/>
</dbReference>
<evidence type="ECO:0000313" key="13">
    <source>
        <dbReference type="Proteomes" id="UP001194696"/>
    </source>
</evidence>
<evidence type="ECO:0000256" key="9">
    <source>
        <dbReference type="SAM" id="Phobius"/>
    </source>
</evidence>
<keyword evidence="12" id="KW-0675">Receptor</keyword>
<dbReference type="PROSITE" id="PS51914">
    <property type="entry name" value="MRH"/>
    <property type="match status" value="1"/>
</dbReference>
<evidence type="ECO:0000256" key="2">
    <source>
        <dbReference type="ARBA" id="ARBA00022448"/>
    </source>
</evidence>
<keyword evidence="13" id="KW-1185">Reference proteome</keyword>
<comment type="caution">
    <text evidence="12">The sequence shown here is derived from an EMBL/GenBank/DDBJ whole genome shotgun (WGS) entry which is preliminary data.</text>
</comment>
<keyword evidence="3 9" id="KW-0812">Transmembrane</keyword>
<feature type="signal peptide" evidence="10">
    <location>
        <begin position="1"/>
        <end position="26"/>
    </location>
</feature>
<evidence type="ECO:0000313" key="12">
    <source>
        <dbReference type="EMBL" id="KAG0285474.1"/>
    </source>
</evidence>
<proteinExistence type="predicted"/>
<evidence type="ECO:0000256" key="8">
    <source>
        <dbReference type="ARBA" id="ARBA00023180"/>
    </source>
</evidence>
<protein>
    <submittedName>
        <fullName evidence="12">Cation-independent mannose-6-phosphate receptor CI-MPR</fullName>
    </submittedName>
</protein>
<keyword evidence="7" id="KW-1015">Disulfide bond</keyword>
<gene>
    <name evidence="12" type="primary">MRL1</name>
    <name evidence="12" type="ORF">BGZ96_010274</name>
</gene>
<accession>A0ABQ7JUQ1</accession>
<feature type="chain" id="PRO_5046692454" evidence="10">
    <location>
        <begin position="27"/>
        <end position="275"/>
    </location>
</feature>
<keyword evidence="8" id="KW-0325">Glycoprotein</keyword>
<dbReference type="PANTHER" id="PTHR15071">
    <property type="entry name" value="MANNOSE-6-PHOSPHATE RECEPTOR FAMILY MEMBER"/>
    <property type="match status" value="1"/>
</dbReference>
<name>A0ABQ7JUQ1_9FUNG</name>
<keyword evidence="6 9" id="KW-0472">Membrane</keyword>
<organism evidence="12 13">
    <name type="scientific">Linnemannia gamsii</name>
    <dbReference type="NCBI Taxonomy" id="64522"/>
    <lineage>
        <taxon>Eukaryota</taxon>
        <taxon>Fungi</taxon>
        <taxon>Fungi incertae sedis</taxon>
        <taxon>Mucoromycota</taxon>
        <taxon>Mortierellomycotina</taxon>
        <taxon>Mortierellomycetes</taxon>
        <taxon>Mortierellales</taxon>
        <taxon>Mortierellaceae</taxon>
        <taxon>Linnemannia</taxon>
    </lineage>
</organism>
<dbReference type="Pfam" id="PF02157">
    <property type="entry name" value="Man-6-P_recep"/>
    <property type="match status" value="1"/>
</dbReference>
<keyword evidence="2" id="KW-0813">Transport</keyword>
<evidence type="ECO:0000256" key="1">
    <source>
        <dbReference type="ARBA" id="ARBA00004308"/>
    </source>
</evidence>
<evidence type="ECO:0000256" key="4">
    <source>
        <dbReference type="ARBA" id="ARBA00022729"/>
    </source>
</evidence>
<evidence type="ECO:0000256" key="6">
    <source>
        <dbReference type="ARBA" id="ARBA00023136"/>
    </source>
</evidence>
<dbReference type="InterPro" id="IPR044865">
    <property type="entry name" value="MRH_dom"/>
</dbReference>
<feature type="transmembrane region" description="Helical" evidence="9">
    <location>
        <begin position="185"/>
        <end position="206"/>
    </location>
</feature>
<evidence type="ECO:0000256" key="5">
    <source>
        <dbReference type="ARBA" id="ARBA00022989"/>
    </source>
</evidence>
<dbReference type="InterPro" id="IPR028927">
    <property type="entry name" value="Man-6-P_rcpt"/>
</dbReference>
<evidence type="ECO:0000256" key="10">
    <source>
        <dbReference type="SAM" id="SignalP"/>
    </source>
</evidence>
<reference evidence="12 13" key="1">
    <citation type="journal article" date="2020" name="Fungal Divers.">
        <title>Resolving the Mortierellaceae phylogeny through synthesis of multi-gene phylogenetics and phylogenomics.</title>
        <authorList>
            <person name="Vandepol N."/>
            <person name="Liber J."/>
            <person name="Desiro A."/>
            <person name="Na H."/>
            <person name="Kennedy M."/>
            <person name="Barry K."/>
            <person name="Grigoriev I.V."/>
            <person name="Miller A.N."/>
            <person name="O'Donnell K."/>
            <person name="Stajich J.E."/>
            <person name="Bonito G."/>
        </authorList>
    </citation>
    <scope>NUCLEOTIDE SEQUENCE [LARGE SCALE GENOMIC DNA]</scope>
    <source>
        <strain evidence="12 13">AD045</strain>
    </source>
</reference>
<comment type="subcellular location">
    <subcellularLocation>
        <location evidence="1">Endomembrane system</location>
    </subcellularLocation>
</comment>
<dbReference type="SMART" id="SM01404">
    <property type="entry name" value="CIMR"/>
    <property type="match status" value="1"/>
</dbReference>
<feature type="domain" description="MRH" evidence="11">
    <location>
        <begin position="30"/>
        <end position="176"/>
    </location>
</feature>
<evidence type="ECO:0000259" key="11">
    <source>
        <dbReference type="PROSITE" id="PS51914"/>
    </source>
</evidence>
<dbReference type="InterPro" id="IPR009011">
    <property type="entry name" value="Man6P_isomerase_rcpt-bd_dom_sf"/>
</dbReference>
<keyword evidence="4 10" id="KW-0732">Signal</keyword>
<dbReference type="PANTHER" id="PTHR15071:SF0">
    <property type="entry name" value="MANNOSE 6-PHOSPHATE RECEPTOR-LIKE PROTEIN 1"/>
    <property type="match status" value="1"/>
</dbReference>
<sequence length="275" mass="30998">MLTFKKQAFALTIVMAFMALATQTQAADEPDCTVTHPSTGKFYDLRPLIRKDDDKDWTPDTGKDQSMEFKLNVCQKVQQKELDVKYPFEVASWGRRNVKGNSLGKLSKSPVFRGDSLILEYKEGDECPNAANYRRSTTIQFVCDTSVSGQGNPYLISSSNDCSYWFVWRTPVACSTDRPSGGNGGGVFGTIIGVVVAVYFLGGIAYNRIVHHARGFKQIPNYQIWVEGFEFIKDMVIILFAKCYRPKRSQSSYHNLPVDSEINTLIDDDYEDDEV</sequence>
<dbReference type="Proteomes" id="UP001194696">
    <property type="component" value="Unassembled WGS sequence"/>
</dbReference>
<dbReference type="Gene3D" id="2.70.130.10">
    <property type="entry name" value="Mannose-6-phosphate receptor binding domain"/>
    <property type="match status" value="1"/>
</dbReference>
<keyword evidence="5 9" id="KW-1133">Transmembrane helix</keyword>
<dbReference type="EMBL" id="JAAAIM010000663">
    <property type="protein sequence ID" value="KAG0285474.1"/>
    <property type="molecule type" value="Genomic_DNA"/>
</dbReference>
<evidence type="ECO:0000256" key="3">
    <source>
        <dbReference type="ARBA" id="ARBA00022692"/>
    </source>
</evidence>